<name>A0A843WDE2_COLES</name>
<dbReference type="Gene3D" id="3.40.50.300">
    <property type="entry name" value="P-loop containing nucleotide triphosphate hydrolases"/>
    <property type="match status" value="1"/>
</dbReference>
<dbReference type="AlphaFoldDB" id="A0A843WDE2"/>
<evidence type="ECO:0000259" key="10">
    <source>
        <dbReference type="Pfam" id="PF25019"/>
    </source>
</evidence>
<sequence length="898" mass="100486">MLHIVVNLSEARPLALLLAGTTDRADRSKHSPDPPSLSSFWQSEQLEAMALSVVFSTLKKLKSVLAAGSLGFLTAAPSPPSATPSSPDVQEDLARLGRTLERIQAVLADAEERQITDEQVRLWLREIGELAQDAQDVLDEVEFVELQQRVDQANCEKGKQPPGAPSLRGPLNVPLFREYLVHTIRGIRAQSDKIEADRNHLRLGEEEGVRRASRAPPRPPAAAHVDRSCAFGRDCDVDKVVGMLLSLDHEDGNDEDDPISVVAIHGVDGIGKTTLAQLVFEDGRVESHFEVKLWVWASQDFDVTRLTREIVESATEESWDLDELNSLQEILDKHLTGKRVLLVLDDVWNEIQSYWEALLVSLHSAANGSRVIITTPSVKVAKASGSPPSQRHQLQQLADEASWSLFCHYAFGDQLARTHPRIVEMGKKICRRRGGFPLTLRATAELLRGKTDQWWWEESLAGEAWDMEDDDGKTLCGKPNETLRPPLLDALLQKLWYVRVLDLSDNNISELPPSVGDLKFLRYLGLNKTKITRLPEEISGLCCLQTLELRHCYRLAELPTSIRYLFSLRHLDLHCSIRLLKMPRGIGNLTSIQTLPLFAVGKVEGFAVDEESRPAGIVELEDLNGLRGELHILGLQNAIYGKTDNEKAKMANKEHLEKLHLDWKGEDSSSPDLATQRAQNVLESLQPHANVRELKISLYKGRSFPSWMGSSAFVKLRKVTLIGCGQCGSVSPLGQLPALRSLDVRKMDGIRRVGREFFCHGDVAQELFPSLEELGLHFMAEWEEWLCWEEGGSDFPCLRHLIIRSCPKLASLSLHNLKALRALDIRNCKELACINCFEDCLLSGGLQEEDQQPCLEKMEFQGCPKLGIPPREQPPSAPHRLHANRCPLQRKRPHAEAS</sequence>
<evidence type="ECO:0000256" key="4">
    <source>
        <dbReference type="ARBA" id="ARBA00022741"/>
    </source>
</evidence>
<dbReference type="GO" id="GO:0006952">
    <property type="term" value="P:defense response"/>
    <property type="evidence" value="ECO:0007669"/>
    <property type="project" value="UniProtKB-KW"/>
</dbReference>
<evidence type="ECO:0000259" key="8">
    <source>
        <dbReference type="Pfam" id="PF00931"/>
    </source>
</evidence>
<keyword evidence="2" id="KW-0433">Leucine-rich repeat</keyword>
<dbReference type="Pfam" id="PF00931">
    <property type="entry name" value="NB-ARC"/>
    <property type="match status" value="1"/>
</dbReference>
<dbReference type="Pfam" id="PF25019">
    <property type="entry name" value="LRR_R13L1-DRL21"/>
    <property type="match status" value="1"/>
</dbReference>
<accession>A0A843WDE2</accession>
<evidence type="ECO:0000256" key="7">
    <source>
        <dbReference type="SAM" id="MobiDB-lite"/>
    </source>
</evidence>
<evidence type="ECO:0008006" key="13">
    <source>
        <dbReference type="Google" id="ProtNLM"/>
    </source>
</evidence>
<dbReference type="InterPro" id="IPR041118">
    <property type="entry name" value="Rx_N"/>
</dbReference>
<gene>
    <name evidence="11" type="ORF">Taro_041065</name>
</gene>
<dbReference type="InterPro" id="IPR032675">
    <property type="entry name" value="LRR_dom_sf"/>
</dbReference>
<evidence type="ECO:0000256" key="2">
    <source>
        <dbReference type="ARBA" id="ARBA00022614"/>
    </source>
</evidence>
<dbReference type="Gene3D" id="3.80.10.10">
    <property type="entry name" value="Ribonuclease Inhibitor"/>
    <property type="match status" value="2"/>
</dbReference>
<dbReference type="InterPro" id="IPR056789">
    <property type="entry name" value="LRR_R13L1-DRL21"/>
</dbReference>
<proteinExistence type="inferred from homology"/>
<reference evidence="11" key="1">
    <citation type="submission" date="2017-07" db="EMBL/GenBank/DDBJ databases">
        <title>Taro Niue Genome Assembly and Annotation.</title>
        <authorList>
            <person name="Atibalentja N."/>
            <person name="Keating K."/>
            <person name="Fields C.J."/>
        </authorList>
    </citation>
    <scope>NUCLEOTIDE SEQUENCE</scope>
    <source>
        <strain evidence="11">Niue_2</strain>
        <tissue evidence="11">Leaf</tissue>
    </source>
</reference>
<protein>
    <recommendedName>
        <fullName evidence="13">Disease resistance RPP13-like protein 1</fullName>
    </recommendedName>
</protein>
<dbReference type="Gene3D" id="1.10.8.430">
    <property type="entry name" value="Helical domain of apoptotic protease-activating factors"/>
    <property type="match status" value="1"/>
</dbReference>
<dbReference type="Proteomes" id="UP000652761">
    <property type="component" value="Unassembled WGS sequence"/>
</dbReference>
<dbReference type="InterPro" id="IPR027417">
    <property type="entry name" value="P-loop_NTPase"/>
</dbReference>
<dbReference type="Pfam" id="PF13855">
    <property type="entry name" value="LRR_8"/>
    <property type="match status" value="1"/>
</dbReference>
<feature type="region of interest" description="Disordered" evidence="7">
    <location>
        <begin position="865"/>
        <end position="898"/>
    </location>
</feature>
<dbReference type="EMBL" id="NMUH01004061">
    <property type="protein sequence ID" value="MQM08212.1"/>
    <property type="molecule type" value="Genomic_DNA"/>
</dbReference>
<comment type="similarity">
    <text evidence="1">Belongs to the disease resistance NB-LRR family.</text>
</comment>
<keyword evidence="4" id="KW-0547">Nucleotide-binding</keyword>
<comment type="caution">
    <text evidence="11">The sequence shown here is derived from an EMBL/GenBank/DDBJ whole genome shotgun (WGS) entry which is preliminary data.</text>
</comment>
<feature type="compositionally biased region" description="Basic residues" evidence="7">
    <location>
        <begin position="879"/>
        <end position="898"/>
    </location>
</feature>
<dbReference type="InterPro" id="IPR042197">
    <property type="entry name" value="Apaf_helical"/>
</dbReference>
<keyword evidence="6" id="KW-0067">ATP-binding</keyword>
<dbReference type="PANTHER" id="PTHR36766">
    <property type="entry name" value="PLANT BROAD-SPECTRUM MILDEW RESISTANCE PROTEIN RPW8"/>
    <property type="match status" value="1"/>
</dbReference>
<evidence type="ECO:0000313" key="11">
    <source>
        <dbReference type="EMBL" id="MQM08212.1"/>
    </source>
</evidence>
<dbReference type="InterPro" id="IPR001611">
    <property type="entry name" value="Leu-rich_rpt"/>
</dbReference>
<dbReference type="PROSITE" id="PS51450">
    <property type="entry name" value="LRR"/>
    <property type="match status" value="1"/>
</dbReference>
<feature type="domain" description="Disease resistance N-terminal" evidence="9">
    <location>
        <begin position="56"/>
        <end position="150"/>
    </location>
</feature>
<feature type="domain" description="NB-ARC" evidence="8">
    <location>
        <begin position="256"/>
        <end position="413"/>
    </location>
</feature>
<keyword evidence="3" id="KW-0677">Repeat</keyword>
<keyword evidence="12" id="KW-1185">Reference proteome</keyword>
<dbReference type="Pfam" id="PF18052">
    <property type="entry name" value="Rx_N"/>
    <property type="match status" value="1"/>
</dbReference>
<evidence type="ECO:0000256" key="1">
    <source>
        <dbReference type="ARBA" id="ARBA00008894"/>
    </source>
</evidence>
<feature type="domain" description="R13L1/DRL21-like LRR repeat region" evidence="10">
    <location>
        <begin position="617"/>
        <end position="747"/>
    </location>
</feature>
<organism evidence="11 12">
    <name type="scientific">Colocasia esculenta</name>
    <name type="common">Wild taro</name>
    <name type="synonym">Arum esculentum</name>
    <dbReference type="NCBI Taxonomy" id="4460"/>
    <lineage>
        <taxon>Eukaryota</taxon>
        <taxon>Viridiplantae</taxon>
        <taxon>Streptophyta</taxon>
        <taxon>Embryophyta</taxon>
        <taxon>Tracheophyta</taxon>
        <taxon>Spermatophyta</taxon>
        <taxon>Magnoliopsida</taxon>
        <taxon>Liliopsida</taxon>
        <taxon>Araceae</taxon>
        <taxon>Aroideae</taxon>
        <taxon>Colocasieae</taxon>
        <taxon>Colocasia</taxon>
    </lineage>
</organism>
<dbReference type="GO" id="GO:0005524">
    <property type="term" value="F:ATP binding"/>
    <property type="evidence" value="ECO:0007669"/>
    <property type="project" value="UniProtKB-KW"/>
</dbReference>
<dbReference type="OrthoDB" id="619154at2759"/>
<dbReference type="GO" id="GO:0051707">
    <property type="term" value="P:response to other organism"/>
    <property type="evidence" value="ECO:0007669"/>
    <property type="project" value="UniProtKB-ARBA"/>
</dbReference>
<evidence type="ECO:0000313" key="12">
    <source>
        <dbReference type="Proteomes" id="UP000652761"/>
    </source>
</evidence>
<dbReference type="InterPro" id="IPR002182">
    <property type="entry name" value="NB-ARC"/>
</dbReference>
<dbReference type="PANTHER" id="PTHR36766:SF61">
    <property type="entry name" value="NB-ARC DOMAIN DISEASE RESISTANCE PROTEIN"/>
    <property type="match status" value="1"/>
</dbReference>
<evidence type="ECO:0000259" key="9">
    <source>
        <dbReference type="Pfam" id="PF18052"/>
    </source>
</evidence>
<dbReference type="SUPFAM" id="SSF52058">
    <property type="entry name" value="L domain-like"/>
    <property type="match status" value="1"/>
</dbReference>
<keyword evidence="5" id="KW-0611">Plant defense</keyword>
<dbReference type="SUPFAM" id="SSF52540">
    <property type="entry name" value="P-loop containing nucleoside triphosphate hydrolases"/>
    <property type="match status" value="1"/>
</dbReference>
<dbReference type="Gene3D" id="1.20.5.4130">
    <property type="match status" value="1"/>
</dbReference>
<evidence type="ECO:0000256" key="5">
    <source>
        <dbReference type="ARBA" id="ARBA00022821"/>
    </source>
</evidence>
<evidence type="ECO:0000256" key="6">
    <source>
        <dbReference type="ARBA" id="ARBA00022840"/>
    </source>
</evidence>
<dbReference type="GO" id="GO:0043531">
    <property type="term" value="F:ADP binding"/>
    <property type="evidence" value="ECO:0007669"/>
    <property type="project" value="InterPro"/>
</dbReference>
<dbReference type="PRINTS" id="PR00364">
    <property type="entry name" value="DISEASERSIST"/>
</dbReference>
<evidence type="ECO:0000256" key="3">
    <source>
        <dbReference type="ARBA" id="ARBA00022737"/>
    </source>
</evidence>